<evidence type="ECO:0000313" key="2">
    <source>
        <dbReference type="Proteomes" id="UP000006671"/>
    </source>
</evidence>
<dbReference type="Gene3D" id="1.25.40.10">
    <property type="entry name" value="Tetratricopeptide repeat domain"/>
    <property type="match status" value="1"/>
</dbReference>
<protein>
    <submittedName>
        <fullName evidence="1">Predicted protein</fullName>
    </submittedName>
</protein>
<dbReference type="VEuPathDB" id="AmoebaDB:NAEGRDRAFT_65541"/>
<dbReference type="SUPFAM" id="SSF48452">
    <property type="entry name" value="TPR-like"/>
    <property type="match status" value="1"/>
</dbReference>
<name>D2V9S4_NAEGR</name>
<evidence type="ECO:0000313" key="1">
    <source>
        <dbReference type="EMBL" id="EFC46519.1"/>
    </source>
</evidence>
<dbReference type="AlphaFoldDB" id="D2V9S4"/>
<accession>D2V9S4</accession>
<keyword evidence="2" id="KW-1185">Reference proteome</keyword>
<sequence>MLRFITKPKSLLKTSSILSFGFQKFANLPSNNNAMLTTFHHQGERIRFYCQACEESIAPGTPYEDHHLDIYLSNALDVMLTDDKHALEILDFVLSARPSQANVLSKKAAILFGRMDFKEAVVCLDKCLDSVPPHARPYILEDVICTYKGNYFEERYVMHLIQGVFRRHLGELDIAISEFGIALLDRANDPFAISLRDELIEKKKQQTN</sequence>
<dbReference type="RefSeq" id="XP_002679263.1">
    <property type="nucleotide sequence ID" value="XM_002679217.1"/>
</dbReference>
<dbReference type="EMBL" id="GG738858">
    <property type="protein sequence ID" value="EFC46519.1"/>
    <property type="molecule type" value="Genomic_DNA"/>
</dbReference>
<organism evidence="2">
    <name type="scientific">Naegleria gruberi</name>
    <name type="common">Amoeba</name>
    <dbReference type="NCBI Taxonomy" id="5762"/>
    <lineage>
        <taxon>Eukaryota</taxon>
        <taxon>Discoba</taxon>
        <taxon>Heterolobosea</taxon>
        <taxon>Tetramitia</taxon>
        <taxon>Eutetramitia</taxon>
        <taxon>Vahlkampfiidae</taxon>
        <taxon>Naegleria</taxon>
    </lineage>
</organism>
<reference evidence="1 2" key="1">
    <citation type="journal article" date="2010" name="Cell">
        <title>The genome of Naegleria gruberi illuminates early eukaryotic versatility.</title>
        <authorList>
            <person name="Fritz-Laylin L.K."/>
            <person name="Prochnik S.E."/>
            <person name="Ginger M.L."/>
            <person name="Dacks J.B."/>
            <person name="Carpenter M.L."/>
            <person name="Field M.C."/>
            <person name="Kuo A."/>
            <person name="Paredez A."/>
            <person name="Chapman J."/>
            <person name="Pham J."/>
            <person name="Shu S."/>
            <person name="Neupane R."/>
            <person name="Cipriano M."/>
            <person name="Mancuso J."/>
            <person name="Tu H."/>
            <person name="Salamov A."/>
            <person name="Lindquist E."/>
            <person name="Shapiro H."/>
            <person name="Lucas S."/>
            <person name="Grigoriev I.V."/>
            <person name="Cande W.Z."/>
            <person name="Fulton C."/>
            <person name="Rokhsar D.S."/>
            <person name="Dawson S.C."/>
        </authorList>
    </citation>
    <scope>NUCLEOTIDE SEQUENCE [LARGE SCALE GENOMIC DNA]</scope>
    <source>
        <strain evidence="1 2">NEG-M</strain>
    </source>
</reference>
<dbReference type="GeneID" id="8859871"/>
<dbReference type="Proteomes" id="UP000006671">
    <property type="component" value="Unassembled WGS sequence"/>
</dbReference>
<gene>
    <name evidence="1" type="ORF">NAEGRDRAFT_65541</name>
</gene>
<proteinExistence type="predicted"/>
<dbReference type="KEGG" id="ngr:NAEGRDRAFT_65541"/>
<dbReference type="InParanoid" id="D2V9S4"/>
<dbReference type="InterPro" id="IPR011990">
    <property type="entry name" value="TPR-like_helical_dom_sf"/>
</dbReference>